<feature type="transmembrane region" description="Helical" evidence="2">
    <location>
        <begin position="142"/>
        <end position="162"/>
    </location>
</feature>
<dbReference type="OrthoDB" id="9808920at2"/>
<dbReference type="InterPro" id="IPR012429">
    <property type="entry name" value="HGSNAT_cat"/>
</dbReference>
<keyword evidence="2" id="KW-1133">Transmembrane helix</keyword>
<feature type="domain" description="Heparan-alpha-glucosaminide N-acetyltransferase catalytic" evidence="3">
    <location>
        <begin position="105"/>
        <end position="249"/>
    </location>
</feature>
<reference evidence="4 5" key="1">
    <citation type="submission" date="2018-10" db="EMBL/GenBank/DDBJ databases">
        <title>Isolation, diversity and antibacterial activity of antinobacteria from the wheat rhizosphere soil.</title>
        <authorList>
            <person name="Sun T."/>
        </authorList>
    </citation>
    <scope>NUCLEOTIDE SEQUENCE [LARGE SCALE GENOMIC DNA]</scope>
    <source>
        <strain evidence="4 5">SJ-23</strain>
    </source>
</reference>
<feature type="transmembrane region" description="Helical" evidence="2">
    <location>
        <begin position="291"/>
        <end position="311"/>
    </location>
</feature>
<keyword evidence="2" id="KW-0812">Transmembrane</keyword>
<evidence type="ECO:0000313" key="4">
    <source>
        <dbReference type="EMBL" id="RNB50123.1"/>
    </source>
</evidence>
<gene>
    <name evidence="4" type="ORF">EDM22_08495</name>
</gene>
<dbReference type="PANTHER" id="PTHR31061:SF24">
    <property type="entry name" value="LD22376P"/>
    <property type="match status" value="1"/>
</dbReference>
<feature type="compositionally biased region" description="Basic and acidic residues" evidence="1">
    <location>
        <begin position="79"/>
        <end position="92"/>
    </location>
</feature>
<dbReference type="EMBL" id="RHHB01000011">
    <property type="protein sequence ID" value="RNB50123.1"/>
    <property type="molecule type" value="Genomic_DNA"/>
</dbReference>
<feature type="transmembrane region" description="Helical" evidence="2">
    <location>
        <begin position="209"/>
        <end position="226"/>
    </location>
</feature>
<keyword evidence="2" id="KW-0472">Membrane</keyword>
<feature type="transmembrane region" description="Helical" evidence="2">
    <location>
        <begin position="238"/>
        <end position="257"/>
    </location>
</feature>
<dbReference type="AlphaFoldDB" id="A0A3M8AG18"/>
<dbReference type="PANTHER" id="PTHR31061">
    <property type="entry name" value="LD22376P"/>
    <property type="match status" value="1"/>
</dbReference>
<sequence>MGSRFLHPDPRRSGGVTAGSGQQHRVRGRSCPRASALGVSAAQWPKLCARPPREKALDTGLSTCRARWGGGTVSGMRPGTRDEPGADARPPEAARAPGNTAAEPRILSIDRLRGVLVILMVGGDHLAGVEVVPAFLKHAPDIGLTIADTVAPAFVFVIGLNYGPSFARRMRRGTAPAVRHFVVRYLALIGIGAIIAAGATTFAAQPTDWGVLQAIGVAGLICLPAIRLPAWARFGVGLLVLWGYQVALDAFMLPSVLHSVQGGLFGALSWGALLLMSTAVADVWRSGLRPYGICCALLVVAATIAAVLVPVSKVRVSLSYVLVTLAISALVFLAFDLASRVVAQRPGFFCWWGENALALYVLHLVILAIVVVPPVAWWYVGAPYWLAAAQLAVILAVLSAVAWWAHRRGIRMDL</sequence>
<proteinExistence type="predicted"/>
<feature type="compositionally biased region" description="Basic and acidic residues" evidence="1">
    <location>
        <begin position="1"/>
        <end position="12"/>
    </location>
</feature>
<organism evidence="4 5">
    <name type="scientific">Agromyces tardus</name>
    <dbReference type="NCBI Taxonomy" id="2583849"/>
    <lineage>
        <taxon>Bacteria</taxon>
        <taxon>Bacillati</taxon>
        <taxon>Actinomycetota</taxon>
        <taxon>Actinomycetes</taxon>
        <taxon>Micrococcales</taxon>
        <taxon>Microbacteriaceae</taxon>
        <taxon>Agromyces</taxon>
    </lineage>
</organism>
<name>A0A3M8AG18_9MICO</name>
<evidence type="ECO:0000256" key="2">
    <source>
        <dbReference type="SAM" id="Phobius"/>
    </source>
</evidence>
<feature type="region of interest" description="Disordered" evidence="1">
    <location>
        <begin position="68"/>
        <end position="100"/>
    </location>
</feature>
<feature type="transmembrane region" description="Helical" evidence="2">
    <location>
        <begin position="182"/>
        <end position="203"/>
    </location>
</feature>
<accession>A0A3M8AG18</accession>
<feature type="transmembrane region" description="Helical" evidence="2">
    <location>
        <begin position="317"/>
        <end position="335"/>
    </location>
</feature>
<evidence type="ECO:0000256" key="1">
    <source>
        <dbReference type="SAM" id="MobiDB-lite"/>
    </source>
</evidence>
<keyword evidence="5" id="KW-1185">Reference proteome</keyword>
<feature type="transmembrane region" description="Helical" evidence="2">
    <location>
        <begin position="263"/>
        <end position="284"/>
    </location>
</feature>
<evidence type="ECO:0000259" key="3">
    <source>
        <dbReference type="Pfam" id="PF07786"/>
    </source>
</evidence>
<protein>
    <submittedName>
        <fullName evidence="4">DUF1624 domain-containing protein</fullName>
    </submittedName>
</protein>
<feature type="transmembrane region" description="Helical" evidence="2">
    <location>
        <begin position="356"/>
        <end position="379"/>
    </location>
</feature>
<feature type="transmembrane region" description="Helical" evidence="2">
    <location>
        <begin position="385"/>
        <end position="405"/>
    </location>
</feature>
<dbReference type="Proteomes" id="UP000275048">
    <property type="component" value="Unassembled WGS sequence"/>
</dbReference>
<dbReference type="Pfam" id="PF07786">
    <property type="entry name" value="HGSNAT_cat"/>
    <property type="match status" value="1"/>
</dbReference>
<feature type="region of interest" description="Disordered" evidence="1">
    <location>
        <begin position="1"/>
        <end position="30"/>
    </location>
</feature>
<evidence type="ECO:0000313" key="5">
    <source>
        <dbReference type="Proteomes" id="UP000275048"/>
    </source>
</evidence>
<comment type="caution">
    <text evidence="4">The sequence shown here is derived from an EMBL/GenBank/DDBJ whole genome shotgun (WGS) entry which is preliminary data.</text>
</comment>